<proteinExistence type="predicted"/>
<keyword evidence="3" id="KW-1185">Reference proteome</keyword>
<evidence type="ECO:0000256" key="1">
    <source>
        <dbReference type="SAM" id="Phobius"/>
    </source>
</evidence>
<dbReference type="EMBL" id="JAGGLI010000027">
    <property type="protein sequence ID" value="MBP2028362.1"/>
    <property type="molecule type" value="Genomic_DNA"/>
</dbReference>
<reference evidence="2 3" key="1">
    <citation type="submission" date="2021-03" db="EMBL/GenBank/DDBJ databases">
        <title>Genomic Encyclopedia of Type Strains, Phase IV (KMG-IV): sequencing the most valuable type-strain genomes for metagenomic binning, comparative biology and taxonomic classification.</title>
        <authorList>
            <person name="Goeker M."/>
        </authorList>
    </citation>
    <scope>NUCLEOTIDE SEQUENCE [LARGE SCALE GENOMIC DNA]</scope>
    <source>
        <strain evidence="2 3">DSM 27512</strain>
    </source>
</reference>
<evidence type="ECO:0000313" key="3">
    <source>
        <dbReference type="Proteomes" id="UP001314903"/>
    </source>
</evidence>
<sequence>MEKIHFKNIIKSFFLGVFIGIVLQINDSADASVSYRFLILINTGTIGLIIGFITEWITSKIPITLANSRNYFLINNIIALIVTTCILIVTLGMMKNETSEFLPILRIVLGIVLIANIADYIFYIRTQRKLKLFKGTLKEK</sequence>
<dbReference type="RefSeq" id="WP_209661415.1">
    <property type="nucleotide sequence ID" value="NZ_JAGGLI010000027.1"/>
</dbReference>
<dbReference type="Proteomes" id="UP001314903">
    <property type="component" value="Unassembled WGS sequence"/>
</dbReference>
<protein>
    <submittedName>
        <fullName evidence="2">Uncharacterized protein YacL</fullName>
    </submittedName>
</protein>
<accession>A0ABS4KKQ1</accession>
<comment type="caution">
    <text evidence="2">The sequence shown here is derived from an EMBL/GenBank/DDBJ whole genome shotgun (WGS) entry which is preliminary data.</text>
</comment>
<gene>
    <name evidence="2" type="ORF">J2Z35_002163</name>
</gene>
<keyword evidence="1" id="KW-0812">Transmembrane</keyword>
<name>A0ABS4KKQ1_9FIRM</name>
<keyword evidence="1" id="KW-0472">Membrane</keyword>
<evidence type="ECO:0000313" key="2">
    <source>
        <dbReference type="EMBL" id="MBP2028362.1"/>
    </source>
</evidence>
<feature type="transmembrane region" description="Helical" evidence="1">
    <location>
        <begin position="70"/>
        <end position="92"/>
    </location>
</feature>
<organism evidence="2 3">
    <name type="scientific">Acetoanaerobium pronyense</name>
    <dbReference type="NCBI Taxonomy" id="1482736"/>
    <lineage>
        <taxon>Bacteria</taxon>
        <taxon>Bacillati</taxon>
        <taxon>Bacillota</taxon>
        <taxon>Clostridia</taxon>
        <taxon>Peptostreptococcales</taxon>
        <taxon>Filifactoraceae</taxon>
        <taxon>Acetoanaerobium</taxon>
    </lineage>
</organism>
<keyword evidence="1" id="KW-1133">Transmembrane helix</keyword>
<feature type="transmembrane region" description="Helical" evidence="1">
    <location>
        <begin position="37"/>
        <end position="58"/>
    </location>
</feature>
<feature type="transmembrane region" description="Helical" evidence="1">
    <location>
        <begin position="9"/>
        <end position="25"/>
    </location>
</feature>
<feature type="transmembrane region" description="Helical" evidence="1">
    <location>
        <begin position="104"/>
        <end position="124"/>
    </location>
</feature>